<sequence>MWNNPCAVEFDILIDHDFVVHESQLLVDYLQTNKESNPPIYFDKYPRKSTRDKCNEYFRDIPQNIRKELHRIYLDDFILFGYSYNGDSQDYACEEKTAN</sequence>
<reference evidence="1 2" key="1">
    <citation type="journal article" date="2023" name="BMC Biol.">
        <title>The compact genome of the sponge Oopsacas minuta (Hexactinellida) is lacking key metazoan core genes.</title>
        <authorList>
            <person name="Santini S."/>
            <person name="Schenkelaars Q."/>
            <person name="Jourda C."/>
            <person name="Duchesne M."/>
            <person name="Belahbib H."/>
            <person name="Rocher C."/>
            <person name="Selva M."/>
            <person name="Riesgo A."/>
            <person name="Vervoort M."/>
            <person name="Leys S.P."/>
            <person name="Kodjabachian L."/>
            <person name="Le Bivic A."/>
            <person name="Borchiellini C."/>
            <person name="Claverie J.M."/>
            <person name="Renard E."/>
        </authorList>
    </citation>
    <scope>NUCLEOTIDE SEQUENCE [LARGE SCALE GENOMIC DNA]</scope>
    <source>
        <strain evidence="1">SPO-2</strain>
    </source>
</reference>
<gene>
    <name evidence="1" type="ORF">LOD99_11049</name>
</gene>
<evidence type="ECO:0000313" key="1">
    <source>
        <dbReference type="EMBL" id="KAI6658376.1"/>
    </source>
</evidence>
<dbReference type="GO" id="GO:0016020">
    <property type="term" value="C:membrane"/>
    <property type="evidence" value="ECO:0007669"/>
    <property type="project" value="InterPro"/>
</dbReference>
<dbReference type="AlphaFoldDB" id="A0AAV7KDF8"/>
<dbReference type="Pfam" id="PF03567">
    <property type="entry name" value="Sulfotransfer_2"/>
    <property type="match status" value="1"/>
</dbReference>
<protein>
    <submittedName>
        <fullName evidence="1">Uncharacterized protein</fullName>
    </submittedName>
</protein>
<name>A0AAV7KDF8_9METZ</name>
<accession>A0AAV7KDF8</accession>
<comment type="caution">
    <text evidence="1">The sequence shown here is derived from an EMBL/GenBank/DDBJ whole genome shotgun (WGS) entry which is preliminary data.</text>
</comment>
<dbReference type="InterPro" id="IPR005331">
    <property type="entry name" value="Sulfotransferase"/>
</dbReference>
<proteinExistence type="predicted"/>
<organism evidence="1 2">
    <name type="scientific">Oopsacas minuta</name>
    <dbReference type="NCBI Taxonomy" id="111878"/>
    <lineage>
        <taxon>Eukaryota</taxon>
        <taxon>Metazoa</taxon>
        <taxon>Porifera</taxon>
        <taxon>Hexactinellida</taxon>
        <taxon>Hexasterophora</taxon>
        <taxon>Lyssacinosida</taxon>
        <taxon>Leucopsacidae</taxon>
        <taxon>Oopsacas</taxon>
    </lineage>
</organism>
<dbReference type="GO" id="GO:0008146">
    <property type="term" value="F:sulfotransferase activity"/>
    <property type="evidence" value="ECO:0007669"/>
    <property type="project" value="InterPro"/>
</dbReference>
<keyword evidence="2" id="KW-1185">Reference proteome</keyword>
<evidence type="ECO:0000313" key="2">
    <source>
        <dbReference type="Proteomes" id="UP001165289"/>
    </source>
</evidence>
<dbReference type="Proteomes" id="UP001165289">
    <property type="component" value="Unassembled WGS sequence"/>
</dbReference>
<dbReference type="EMBL" id="JAKMXF010000092">
    <property type="protein sequence ID" value="KAI6658376.1"/>
    <property type="molecule type" value="Genomic_DNA"/>
</dbReference>